<protein>
    <recommendedName>
        <fullName evidence="1">Rhodanese domain-containing protein</fullName>
    </recommendedName>
</protein>
<dbReference type="InterPro" id="IPR036873">
    <property type="entry name" value="Rhodanese-like_dom_sf"/>
</dbReference>
<reference evidence="2 3" key="1">
    <citation type="submission" date="2017-03" db="EMBL/GenBank/DDBJ databases">
        <title>Genomes of endolithic fungi from Antarctica.</title>
        <authorList>
            <person name="Coleine C."/>
            <person name="Masonjones S."/>
            <person name="Stajich J.E."/>
        </authorList>
    </citation>
    <scope>NUCLEOTIDE SEQUENCE [LARGE SCALE GENOMIC DNA]</scope>
    <source>
        <strain evidence="2 3">CCFEE 6314</strain>
    </source>
</reference>
<dbReference type="PROSITE" id="PS50206">
    <property type="entry name" value="RHODANESE_3"/>
    <property type="match status" value="1"/>
</dbReference>
<comment type="caution">
    <text evidence="2">The sequence shown here is derived from an EMBL/GenBank/DDBJ whole genome shotgun (WGS) entry which is preliminary data.</text>
</comment>
<dbReference type="GO" id="GO:0005634">
    <property type="term" value="C:nucleus"/>
    <property type="evidence" value="ECO:0007669"/>
    <property type="project" value="TreeGrafter"/>
</dbReference>
<evidence type="ECO:0000259" key="1">
    <source>
        <dbReference type="PROSITE" id="PS50206"/>
    </source>
</evidence>
<dbReference type="Gene3D" id="3.40.250.10">
    <property type="entry name" value="Rhodanese-like domain"/>
    <property type="match status" value="1"/>
</dbReference>
<accession>A0A438N8R3</accession>
<dbReference type="PANTHER" id="PTHR10828:SF50">
    <property type="entry name" value="REDUCTASE (ARC2), PUTATIVE (AFU_ORTHOLOGUE AFUA_6G13400)-RELATED"/>
    <property type="match status" value="1"/>
</dbReference>
<dbReference type="InterPro" id="IPR001763">
    <property type="entry name" value="Rhodanese-like_dom"/>
</dbReference>
<dbReference type="GO" id="GO:0005737">
    <property type="term" value="C:cytoplasm"/>
    <property type="evidence" value="ECO:0007669"/>
    <property type="project" value="TreeGrafter"/>
</dbReference>
<feature type="domain" description="Rhodanese" evidence="1">
    <location>
        <begin position="110"/>
        <end position="210"/>
    </location>
</feature>
<name>A0A438N8R3_EXOME</name>
<dbReference type="SUPFAM" id="SSF52821">
    <property type="entry name" value="Rhodanese/Cell cycle control phosphatase"/>
    <property type="match status" value="1"/>
</dbReference>
<dbReference type="Proteomes" id="UP000288859">
    <property type="component" value="Unassembled WGS sequence"/>
</dbReference>
<dbReference type="GO" id="GO:0004725">
    <property type="term" value="F:protein tyrosine phosphatase activity"/>
    <property type="evidence" value="ECO:0007669"/>
    <property type="project" value="TreeGrafter"/>
</dbReference>
<dbReference type="SMART" id="SM00450">
    <property type="entry name" value="RHOD"/>
    <property type="match status" value="1"/>
</dbReference>
<organism evidence="2 3">
    <name type="scientific">Exophiala mesophila</name>
    <name type="common">Black yeast-like fungus</name>
    <dbReference type="NCBI Taxonomy" id="212818"/>
    <lineage>
        <taxon>Eukaryota</taxon>
        <taxon>Fungi</taxon>
        <taxon>Dikarya</taxon>
        <taxon>Ascomycota</taxon>
        <taxon>Pezizomycotina</taxon>
        <taxon>Eurotiomycetes</taxon>
        <taxon>Chaetothyriomycetidae</taxon>
        <taxon>Chaetothyriales</taxon>
        <taxon>Herpotrichiellaceae</taxon>
        <taxon>Exophiala</taxon>
    </lineage>
</organism>
<evidence type="ECO:0000313" key="3">
    <source>
        <dbReference type="Proteomes" id="UP000288859"/>
    </source>
</evidence>
<dbReference type="Pfam" id="PF00581">
    <property type="entry name" value="Rhodanese"/>
    <property type="match status" value="1"/>
</dbReference>
<gene>
    <name evidence="2" type="ORF">B0A52_04733</name>
</gene>
<evidence type="ECO:0000313" key="2">
    <source>
        <dbReference type="EMBL" id="RVX72135.1"/>
    </source>
</evidence>
<proteinExistence type="predicted"/>
<dbReference type="EMBL" id="NAJM01000014">
    <property type="protein sequence ID" value="RVX72135.1"/>
    <property type="molecule type" value="Genomic_DNA"/>
</dbReference>
<dbReference type="PANTHER" id="PTHR10828">
    <property type="entry name" value="M-PHASE INDUCER PHOSPHATASE DUAL SPECIFICITY PHOSPHATASE CDC25"/>
    <property type="match status" value="1"/>
</dbReference>
<sequence>MPPTLPRILRSYSNISSATHSRNPFVLAIKICKLVSVPGSRNLPRFRCFIFGRKYHSSTKIQLPSATSTSTMTTTAPAWHAAFPAPRNTSPDVMEREELLAYLQKGEKRPGVDYVVVDLRKNDYEGGAIKGSINLPAQSLYPTLPTLLALWEAAGVKQVIWYCGSSQGRGTRAAGWLDDFIKDGHVKGTTSLILKGGIKGWVRGGDEYTSLMDGYDPDVWTAQK</sequence>
<dbReference type="AlphaFoldDB" id="A0A438N8R3"/>
<dbReference type="OrthoDB" id="8300214at2759"/>